<feature type="domain" description="Bulb-type lectin" evidence="1">
    <location>
        <begin position="3"/>
        <end position="117"/>
    </location>
</feature>
<dbReference type="InterPro" id="IPR036426">
    <property type="entry name" value="Bulb-type_lectin_dom_sf"/>
</dbReference>
<proteinExistence type="predicted"/>
<evidence type="ECO:0000313" key="3">
    <source>
        <dbReference type="Proteomes" id="UP000605986"/>
    </source>
</evidence>
<evidence type="ECO:0000313" key="2">
    <source>
        <dbReference type="EMBL" id="KAF4442927.1"/>
    </source>
</evidence>
<dbReference type="Proteomes" id="UP000605986">
    <property type="component" value="Unassembled WGS sequence"/>
</dbReference>
<dbReference type="Gene3D" id="2.90.10.10">
    <property type="entry name" value="Bulb-type lectin domain"/>
    <property type="match status" value="2"/>
</dbReference>
<dbReference type="SUPFAM" id="SSF51110">
    <property type="entry name" value="alpha-D-mannose-specific plant lectins"/>
    <property type="match status" value="1"/>
</dbReference>
<keyword evidence="2" id="KW-0430">Lectin</keyword>
<protein>
    <submittedName>
        <fullName evidence="2">Mannose-specific lectin</fullName>
    </submittedName>
</protein>
<accession>A0A8H4K1G1</accession>
<name>A0A8H4K1G1_9HYPO</name>
<gene>
    <name evidence="2" type="ORF">F53441_11571</name>
</gene>
<organism evidence="2 3">
    <name type="scientific">Fusarium austroafricanum</name>
    <dbReference type="NCBI Taxonomy" id="2364996"/>
    <lineage>
        <taxon>Eukaryota</taxon>
        <taxon>Fungi</taxon>
        <taxon>Dikarya</taxon>
        <taxon>Ascomycota</taxon>
        <taxon>Pezizomycotina</taxon>
        <taxon>Sordariomycetes</taxon>
        <taxon>Hypocreomycetidae</taxon>
        <taxon>Hypocreales</taxon>
        <taxon>Nectriaceae</taxon>
        <taxon>Fusarium</taxon>
        <taxon>Fusarium concolor species complex</taxon>
    </lineage>
</organism>
<sequence>MGGDRLNNGDWLLVGQSLWSEDGTVECRMQDDGKIAVYHGDYCAWQSTAEQNWNTHGIRMQADGNLVIYDNSNTGNATWHTDIAAGKGNDKTYLIIQNDGNLVLYNDDDTPIWAAASNK</sequence>
<dbReference type="GO" id="GO:0030246">
    <property type="term" value="F:carbohydrate binding"/>
    <property type="evidence" value="ECO:0007669"/>
    <property type="project" value="UniProtKB-KW"/>
</dbReference>
<dbReference type="InterPro" id="IPR001480">
    <property type="entry name" value="Bulb-type_lectin_dom"/>
</dbReference>
<evidence type="ECO:0000259" key="1">
    <source>
        <dbReference type="PROSITE" id="PS50927"/>
    </source>
</evidence>
<comment type="caution">
    <text evidence="2">The sequence shown here is derived from an EMBL/GenBank/DDBJ whole genome shotgun (WGS) entry which is preliminary data.</text>
</comment>
<reference evidence="2" key="1">
    <citation type="submission" date="2020-01" db="EMBL/GenBank/DDBJ databases">
        <title>Identification and distribution of gene clusters putatively required for synthesis of sphingolipid metabolism inhibitors in phylogenetically diverse species of the filamentous fungus Fusarium.</title>
        <authorList>
            <person name="Kim H.-S."/>
            <person name="Busman M."/>
            <person name="Brown D.W."/>
            <person name="Divon H."/>
            <person name="Uhlig S."/>
            <person name="Proctor R.H."/>
        </authorList>
    </citation>
    <scope>NUCLEOTIDE SEQUENCE</scope>
    <source>
        <strain evidence="2">NRRL 53441</strain>
    </source>
</reference>
<dbReference type="OrthoDB" id="1884773at2759"/>
<dbReference type="SMART" id="SM00108">
    <property type="entry name" value="B_lectin"/>
    <property type="match status" value="1"/>
</dbReference>
<dbReference type="EMBL" id="JAADJG010000584">
    <property type="protein sequence ID" value="KAF4442927.1"/>
    <property type="molecule type" value="Genomic_DNA"/>
</dbReference>
<keyword evidence="3" id="KW-1185">Reference proteome</keyword>
<dbReference type="PROSITE" id="PS50927">
    <property type="entry name" value="BULB_LECTIN"/>
    <property type="match status" value="1"/>
</dbReference>
<dbReference type="AlphaFoldDB" id="A0A8H4K1G1"/>